<comment type="caution">
    <text evidence="6">The sequence shown here is derived from an EMBL/GenBank/DDBJ whole genome shotgun (WGS) entry which is preliminary data.</text>
</comment>
<keyword evidence="2" id="KW-0805">Transcription regulation</keyword>
<feature type="domain" description="HTH lysR-type" evidence="5">
    <location>
        <begin position="1"/>
        <end position="60"/>
    </location>
</feature>
<dbReference type="InterPro" id="IPR036388">
    <property type="entry name" value="WH-like_DNA-bd_sf"/>
</dbReference>
<dbReference type="OrthoDB" id="9803735at2"/>
<dbReference type="Pfam" id="PF00126">
    <property type="entry name" value="HTH_1"/>
    <property type="match status" value="1"/>
</dbReference>
<gene>
    <name evidence="6" type="primary">cmpR</name>
    <name evidence="6" type="ORF">AAX29_00242</name>
</gene>
<dbReference type="EMBL" id="LCUJ01000001">
    <property type="protein sequence ID" value="OCM00244.1"/>
    <property type="molecule type" value="Genomic_DNA"/>
</dbReference>
<evidence type="ECO:0000256" key="2">
    <source>
        <dbReference type="ARBA" id="ARBA00023015"/>
    </source>
</evidence>
<dbReference type="PRINTS" id="PR00039">
    <property type="entry name" value="HTHLYSR"/>
</dbReference>
<dbReference type="Proteomes" id="UP000093281">
    <property type="component" value="Unassembled WGS sequence"/>
</dbReference>
<evidence type="ECO:0000259" key="5">
    <source>
        <dbReference type="PROSITE" id="PS50931"/>
    </source>
</evidence>
<accession>A0A1C0B9I0</accession>
<organism evidence="6 7">
    <name type="scientific">Aliarcobacter thereius</name>
    <dbReference type="NCBI Taxonomy" id="544718"/>
    <lineage>
        <taxon>Bacteria</taxon>
        <taxon>Pseudomonadati</taxon>
        <taxon>Campylobacterota</taxon>
        <taxon>Epsilonproteobacteria</taxon>
        <taxon>Campylobacterales</taxon>
        <taxon>Arcobacteraceae</taxon>
        <taxon>Aliarcobacter</taxon>
    </lineage>
</organism>
<dbReference type="AlphaFoldDB" id="A0A1C0B9I0"/>
<dbReference type="InterPro" id="IPR036390">
    <property type="entry name" value="WH_DNA-bd_sf"/>
</dbReference>
<evidence type="ECO:0000256" key="4">
    <source>
        <dbReference type="ARBA" id="ARBA00023163"/>
    </source>
</evidence>
<dbReference type="PATRIC" id="fig|544718.51.peg.233"/>
<evidence type="ECO:0000256" key="1">
    <source>
        <dbReference type="ARBA" id="ARBA00009437"/>
    </source>
</evidence>
<dbReference type="STRING" id="544718.AAX25_00837"/>
<dbReference type="PANTHER" id="PTHR30126:SF64">
    <property type="entry name" value="HTH-TYPE TRANSCRIPTIONAL REGULATOR CITR"/>
    <property type="match status" value="1"/>
</dbReference>
<comment type="similarity">
    <text evidence="1">Belongs to the LysR transcriptional regulatory family.</text>
</comment>
<dbReference type="SUPFAM" id="SSF46785">
    <property type="entry name" value="Winged helix' DNA-binding domain"/>
    <property type="match status" value="1"/>
</dbReference>
<keyword evidence="4" id="KW-0804">Transcription</keyword>
<name>A0A1C0B9I0_9BACT</name>
<dbReference type="SUPFAM" id="SSF53850">
    <property type="entry name" value="Periplasmic binding protein-like II"/>
    <property type="match status" value="1"/>
</dbReference>
<evidence type="ECO:0000313" key="7">
    <source>
        <dbReference type="Proteomes" id="UP000093281"/>
    </source>
</evidence>
<protein>
    <submittedName>
        <fullName evidence="6">HTH-type transcriptional activator CmpR</fullName>
    </submittedName>
</protein>
<proteinExistence type="inferred from homology"/>
<reference evidence="7" key="1">
    <citation type="submission" date="2015-05" db="EMBL/GenBank/DDBJ databases">
        <authorList>
            <person name="Rovetto F."/>
            <person name="Cocolin L."/>
            <person name="Illeghems K."/>
            <person name="Van Nieuwerburgh F."/>
            <person name="Houf K."/>
        </authorList>
    </citation>
    <scope>NUCLEOTIDE SEQUENCE [LARGE SCALE GENOMIC DNA]</scope>
    <source>
        <strain evidence="7">DU22</strain>
    </source>
</reference>
<evidence type="ECO:0000313" key="6">
    <source>
        <dbReference type="EMBL" id="OCM00244.1"/>
    </source>
</evidence>
<dbReference type="PROSITE" id="PS50931">
    <property type="entry name" value="HTH_LYSR"/>
    <property type="match status" value="1"/>
</dbReference>
<dbReference type="Gene3D" id="3.40.190.10">
    <property type="entry name" value="Periplasmic binding protein-like II"/>
    <property type="match status" value="2"/>
</dbReference>
<dbReference type="Gene3D" id="1.10.10.10">
    <property type="entry name" value="Winged helix-like DNA-binding domain superfamily/Winged helix DNA-binding domain"/>
    <property type="match status" value="1"/>
</dbReference>
<dbReference type="RefSeq" id="WP_066185259.1">
    <property type="nucleotide sequence ID" value="NZ_LCUJ01000001.1"/>
</dbReference>
<dbReference type="InterPro" id="IPR000847">
    <property type="entry name" value="LysR_HTH_N"/>
</dbReference>
<dbReference type="GO" id="GO:0003700">
    <property type="term" value="F:DNA-binding transcription factor activity"/>
    <property type="evidence" value="ECO:0007669"/>
    <property type="project" value="InterPro"/>
</dbReference>
<dbReference type="GO" id="GO:0000976">
    <property type="term" value="F:transcription cis-regulatory region binding"/>
    <property type="evidence" value="ECO:0007669"/>
    <property type="project" value="TreeGrafter"/>
</dbReference>
<sequence length="299" mass="34257">MLRDFAKLETFLTVVREKSFSKASAKLGISQPAVTQQMKFIEDYLDVQIVDRKKNGIKLTKEGQILHSIALKIEKCVSSAEKDILKIMNKNTTFIFGASFIIGNYILPRFLNNLKENIQNDVSINVSVSHKAIEDLLDKKIDIALVENLIQNDDIIYREWMEDEIVIFSNQKLPLRAKAEDLISYKWLCRNPESSTRLIFKENLEKANYPDCDTFNVTSEVTSATTIVQTVLHSNKDETPTVSVVSRNAIESLLKSGALFESRIGNHKMLRKLYIAYRKDRKSDAFIENVVDYLLKVKQ</sequence>
<dbReference type="PANTHER" id="PTHR30126">
    <property type="entry name" value="HTH-TYPE TRANSCRIPTIONAL REGULATOR"/>
    <property type="match status" value="1"/>
</dbReference>
<dbReference type="Pfam" id="PF03466">
    <property type="entry name" value="LysR_substrate"/>
    <property type="match status" value="1"/>
</dbReference>
<dbReference type="InterPro" id="IPR005119">
    <property type="entry name" value="LysR_subst-bd"/>
</dbReference>
<keyword evidence="3" id="KW-0238">DNA-binding</keyword>
<evidence type="ECO:0000256" key="3">
    <source>
        <dbReference type="ARBA" id="ARBA00023125"/>
    </source>
</evidence>